<gene>
    <name evidence="1" type="ORF">RSO01_88690</name>
</gene>
<organism evidence="1 2">
    <name type="scientific">Reyranella soli</name>
    <dbReference type="NCBI Taxonomy" id="1230389"/>
    <lineage>
        <taxon>Bacteria</taxon>
        <taxon>Pseudomonadati</taxon>
        <taxon>Pseudomonadota</taxon>
        <taxon>Alphaproteobacteria</taxon>
        <taxon>Hyphomicrobiales</taxon>
        <taxon>Reyranellaceae</taxon>
        <taxon>Reyranella</taxon>
    </lineage>
</organism>
<sequence>MIGLHDAPVRFDNDDRPRSSIEQRVAQLTFPLQSAQVSTEADCSDQMRRQGLQQVDLVLREITSLSAAAEHEGAPTACGPADVTSPK</sequence>
<evidence type="ECO:0000313" key="1">
    <source>
        <dbReference type="EMBL" id="GEP61703.1"/>
    </source>
</evidence>
<name>A0A512NRZ0_9HYPH</name>
<comment type="caution">
    <text evidence="1">The sequence shown here is derived from an EMBL/GenBank/DDBJ whole genome shotgun (WGS) entry which is preliminary data.</text>
</comment>
<reference evidence="1 2" key="1">
    <citation type="submission" date="2019-07" db="EMBL/GenBank/DDBJ databases">
        <title>Whole genome shotgun sequence of Reyranella soli NBRC 108950.</title>
        <authorList>
            <person name="Hosoyama A."/>
            <person name="Uohara A."/>
            <person name="Ohji S."/>
            <person name="Ichikawa N."/>
        </authorList>
    </citation>
    <scope>NUCLEOTIDE SEQUENCE [LARGE SCALE GENOMIC DNA]</scope>
    <source>
        <strain evidence="1 2">NBRC 108950</strain>
    </source>
</reference>
<evidence type="ECO:0000313" key="2">
    <source>
        <dbReference type="Proteomes" id="UP000321058"/>
    </source>
</evidence>
<protein>
    <submittedName>
        <fullName evidence="1">Uncharacterized protein</fullName>
    </submittedName>
</protein>
<dbReference type="EMBL" id="BKAJ01000248">
    <property type="protein sequence ID" value="GEP61703.1"/>
    <property type="molecule type" value="Genomic_DNA"/>
</dbReference>
<keyword evidence="2" id="KW-1185">Reference proteome</keyword>
<accession>A0A512NRZ0</accession>
<proteinExistence type="predicted"/>
<dbReference type="AlphaFoldDB" id="A0A512NRZ0"/>
<dbReference type="Proteomes" id="UP000321058">
    <property type="component" value="Unassembled WGS sequence"/>
</dbReference>